<accession>A0A6A6Z4F6</accession>
<reference evidence="3" key="2">
    <citation type="submission" date="2020-04" db="EMBL/GenBank/DDBJ databases">
        <authorList>
            <consortium name="NCBI Genome Project"/>
        </authorList>
    </citation>
    <scope>NUCLEOTIDE SEQUENCE</scope>
    <source>
        <strain evidence="3">CBS 304.34</strain>
    </source>
</reference>
<organism evidence="1">
    <name type="scientific">Mytilinidion resinicola</name>
    <dbReference type="NCBI Taxonomy" id="574789"/>
    <lineage>
        <taxon>Eukaryota</taxon>
        <taxon>Fungi</taxon>
        <taxon>Dikarya</taxon>
        <taxon>Ascomycota</taxon>
        <taxon>Pezizomycotina</taxon>
        <taxon>Dothideomycetes</taxon>
        <taxon>Pleosporomycetidae</taxon>
        <taxon>Mytilinidiales</taxon>
        <taxon>Mytilinidiaceae</taxon>
        <taxon>Mytilinidion</taxon>
    </lineage>
</organism>
<evidence type="ECO:0000313" key="3">
    <source>
        <dbReference type="RefSeq" id="XP_033582583.1"/>
    </source>
</evidence>
<evidence type="ECO:0000313" key="1">
    <source>
        <dbReference type="EMBL" id="KAF2815619.1"/>
    </source>
</evidence>
<name>A0A6A6Z4F6_9PEZI</name>
<reference evidence="3" key="3">
    <citation type="submission" date="2025-04" db="UniProtKB">
        <authorList>
            <consortium name="RefSeq"/>
        </authorList>
    </citation>
    <scope>IDENTIFICATION</scope>
    <source>
        <strain evidence="3">CBS 304.34</strain>
    </source>
</reference>
<dbReference type="OrthoDB" id="5125733at2759"/>
<keyword evidence="2" id="KW-1185">Reference proteome</keyword>
<reference evidence="1 3" key="1">
    <citation type="journal article" date="2020" name="Stud. Mycol.">
        <title>101 Dothideomycetes genomes: a test case for predicting lifestyles and emergence of pathogens.</title>
        <authorList>
            <person name="Haridas S."/>
            <person name="Albert R."/>
            <person name="Binder M."/>
            <person name="Bloem J."/>
            <person name="Labutti K."/>
            <person name="Salamov A."/>
            <person name="Andreopoulos B."/>
            <person name="Baker S."/>
            <person name="Barry K."/>
            <person name="Bills G."/>
            <person name="Bluhm B."/>
            <person name="Cannon C."/>
            <person name="Castanera R."/>
            <person name="Culley D."/>
            <person name="Daum C."/>
            <person name="Ezra D."/>
            <person name="Gonzalez J."/>
            <person name="Henrissat B."/>
            <person name="Kuo A."/>
            <person name="Liang C."/>
            <person name="Lipzen A."/>
            <person name="Lutzoni F."/>
            <person name="Magnuson J."/>
            <person name="Mondo S."/>
            <person name="Nolan M."/>
            <person name="Ohm R."/>
            <person name="Pangilinan J."/>
            <person name="Park H.-J."/>
            <person name="Ramirez L."/>
            <person name="Alfaro M."/>
            <person name="Sun H."/>
            <person name="Tritt A."/>
            <person name="Yoshinaga Y."/>
            <person name="Zwiers L.-H."/>
            <person name="Turgeon B."/>
            <person name="Goodwin S."/>
            <person name="Spatafora J."/>
            <person name="Crous P."/>
            <person name="Grigoriev I."/>
        </authorList>
    </citation>
    <scope>NUCLEOTIDE SEQUENCE</scope>
    <source>
        <strain evidence="1 3">CBS 304.34</strain>
    </source>
</reference>
<gene>
    <name evidence="1 3" type="ORF">BDZ99DRAFT_119508</name>
</gene>
<dbReference type="AlphaFoldDB" id="A0A6A6Z4F6"/>
<evidence type="ECO:0000313" key="2">
    <source>
        <dbReference type="Proteomes" id="UP000504636"/>
    </source>
</evidence>
<dbReference type="EMBL" id="MU003693">
    <property type="protein sequence ID" value="KAF2815619.1"/>
    <property type="molecule type" value="Genomic_DNA"/>
</dbReference>
<proteinExistence type="predicted"/>
<dbReference type="PANTHER" id="PTHR33112">
    <property type="entry name" value="DOMAIN PROTEIN, PUTATIVE-RELATED"/>
    <property type="match status" value="1"/>
</dbReference>
<dbReference type="Proteomes" id="UP000504636">
    <property type="component" value="Unplaced"/>
</dbReference>
<protein>
    <submittedName>
        <fullName evidence="1 3">Uncharacterized protein</fullName>
    </submittedName>
</protein>
<sequence length="120" mass="14082">MHFSQDHIFWECVEVPLACESFPTGIDPPSNHPDFHWKASKREEQYVKWLIILRNYTKRCLSRPKDRLPAISGIAMRVQTIVEDDYIAGMFKMCLPWNLLWHRKGPAHPSKSTNTPRFST</sequence>
<dbReference type="PANTHER" id="PTHR33112:SF10">
    <property type="entry name" value="TOL"/>
    <property type="match status" value="1"/>
</dbReference>
<dbReference type="RefSeq" id="XP_033582583.1">
    <property type="nucleotide sequence ID" value="XM_033712506.1"/>
</dbReference>
<dbReference type="GeneID" id="54453399"/>